<protein>
    <submittedName>
        <fullName evidence="1">Uncharacterized protein</fullName>
    </submittedName>
</protein>
<comment type="caution">
    <text evidence="1">The sequence shown here is derived from an EMBL/GenBank/DDBJ whole genome shotgun (WGS) entry which is preliminary data.</text>
</comment>
<name>A0ACB8N0U7_CITSI</name>
<dbReference type="EMBL" id="CM039171">
    <property type="protein sequence ID" value="KAH9791467.1"/>
    <property type="molecule type" value="Genomic_DNA"/>
</dbReference>
<evidence type="ECO:0000313" key="2">
    <source>
        <dbReference type="Proteomes" id="UP000829398"/>
    </source>
</evidence>
<evidence type="ECO:0000313" key="1">
    <source>
        <dbReference type="EMBL" id="KAH9791467.1"/>
    </source>
</evidence>
<keyword evidence="2" id="KW-1185">Reference proteome</keyword>
<organism evidence="1 2">
    <name type="scientific">Citrus sinensis</name>
    <name type="common">Sweet orange</name>
    <name type="synonym">Citrus aurantium var. sinensis</name>
    <dbReference type="NCBI Taxonomy" id="2711"/>
    <lineage>
        <taxon>Eukaryota</taxon>
        <taxon>Viridiplantae</taxon>
        <taxon>Streptophyta</taxon>
        <taxon>Embryophyta</taxon>
        <taxon>Tracheophyta</taxon>
        <taxon>Spermatophyta</taxon>
        <taxon>Magnoliopsida</taxon>
        <taxon>eudicotyledons</taxon>
        <taxon>Gunneridae</taxon>
        <taxon>Pentapetalae</taxon>
        <taxon>rosids</taxon>
        <taxon>malvids</taxon>
        <taxon>Sapindales</taxon>
        <taxon>Rutaceae</taxon>
        <taxon>Aurantioideae</taxon>
        <taxon>Citrus</taxon>
    </lineage>
</organism>
<gene>
    <name evidence="1" type="ORF">KPL71_003771</name>
</gene>
<reference evidence="2" key="1">
    <citation type="journal article" date="2023" name="Hortic. Res.">
        <title>A chromosome-level phased genome enabling allele-level studies in sweet orange: a case study on citrus Huanglongbing tolerance.</title>
        <authorList>
            <person name="Wu B."/>
            <person name="Yu Q."/>
            <person name="Deng Z."/>
            <person name="Duan Y."/>
            <person name="Luo F."/>
            <person name="Gmitter F. Jr."/>
        </authorList>
    </citation>
    <scope>NUCLEOTIDE SEQUENCE [LARGE SCALE GENOMIC DNA]</scope>
    <source>
        <strain evidence="2">cv. Valencia</strain>
    </source>
</reference>
<sequence>MVVCLSYTPDLLTHKTPLLNSSITRLKFGYQEALLKLIHAKIIRHGLSNDQLLVRKHLDLCSFYGKTVLVFSQIHCPRVFTWNLMIRALTINGSSLQLLLPYNLMIYNGFKPQVYFPVCY</sequence>
<accession>A0ACB8N0U7</accession>
<proteinExistence type="predicted"/>
<dbReference type="Proteomes" id="UP000829398">
    <property type="component" value="Chromosome 2"/>
</dbReference>